<reference evidence="1" key="1">
    <citation type="submission" date="2021-01" db="EMBL/GenBank/DDBJ databases">
        <title>Phytophthora aleatoria, a newly-described species from Pinus radiata is distinct from Phytophthora cactorum isolates based on comparative genomics.</title>
        <authorList>
            <person name="Mcdougal R."/>
            <person name="Panda P."/>
            <person name="Williams N."/>
            <person name="Studholme D.J."/>
        </authorList>
    </citation>
    <scope>NUCLEOTIDE SEQUENCE</scope>
    <source>
        <strain evidence="1">NZFS 3830</strain>
    </source>
</reference>
<dbReference type="AlphaFoldDB" id="A0A8T1U9E0"/>
<dbReference type="EMBL" id="JAENGZ010000504">
    <property type="protein sequence ID" value="KAG6958154.1"/>
    <property type="molecule type" value="Genomic_DNA"/>
</dbReference>
<sequence length="144" mass="16014">MVNEIRNIVSMATDTVGEETQTKYNLDVTGNVQLGDKFVCVMLAKKDIKENGECTGDEEFGADDGESVKREMENGLAQAAMAMEIINTYAARTVVVFVSNYREWLFIKTGYDAHNERLLAMVHEDKLILSESDIPKADGMARIA</sequence>
<dbReference type="Proteomes" id="UP000688947">
    <property type="component" value="Unassembled WGS sequence"/>
</dbReference>
<evidence type="ECO:0000313" key="1">
    <source>
        <dbReference type="EMBL" id="KAG6958154.1"/>
    </source>
</evidence>
<name>A0A8T1U9E0_9STRA</name>
<comment type="caution">
    <text evidence="1">The sequence shown here is derived from an EMBL/GenBank/DDBJ whole genome shotgun (WGS) entry which is preliminary data.</text>
</comment>
<evidence type="ECO:0000313" key="2">
    <source>
        <dbReference type="Proteomes" id="UP000688947"/>
    </source>
</evidence>
<gene>
    <name evidence="1" type="ORF">JG687_00009564</name>
</gene>
<dbReference type="VEuPathDB" id="FungiDB:PC110_g17346"/>
<proteinExistence type="predicted"/>
<accession>A0A8T1U9E0</accession>
<organism evidence="1 2">
    <name type="scientific">Phytophthora cactorum</name>
    <dbReference type="NCBI Taxonomy" id="29920"/>
    <lineage>
        <taxon>Eukaryota</taxon>
        <taxon>Sar</taxon>
        <taxon>Stramenopiles</taxon>
        <taxon>Oomycota</taxon>
        <taxon>Peronosporomycetes</taxon>
        <taxon>Peronosporales</taxon>
        <taxon>Peronosporaceae</taxon>
        <taxon>Phytophthora</taxon>
    </lineage>
</organism>
<protein>
    <submittedName>
        <fullName evidence="1">Uncharacterized protein</fullName>
    </submittedName>
</protein>
<dbReference type="OrthoDB" id="95514at2759"/>